<protein>
    <submittedName>
        <fullName evidence="8">CZB domain-containing protein</fullName>
    </submittedName>
</protein>
<dbReference type="Pfam" id="PF13682">
    <property type="entry name" value="CZB"/>
    <property type="match status" value="1"/>
</dbReference>
<evidence type="ECO:0000256" key="3">
    <source>
        <dbReference type="ARBA" id="ARBA00029447"/>
    </source>
</evidence>
<sequence length="804" mass="88320">MLNNMTIKAKIGLSAGTLVAFVSTLLVVGLVSSDVLKNGIESVKELKNQELHTHEMIGAHESYVGELSSAALVSGKFKKASVSHTECILGKWYSTLKDTKGYSKLSSSMKEEIEVMIKSHEKIHNIAKYYDSEYIHINKNLKAMLMQGISDHLKWSKQLLSDISFNQKVSVQKDPTQCKVGKWYYNFKDSEEFSKLSQKDISEFKELEASHSLLHNSVKTISTIQNKDKALNYYKYNTEKHLLSVINIFENKLSDIKYINDKNQVIFKEVSVDIPVLLDNVISTLHKYDDVEMEYMAVIEEEIDSNGKLIKIIYLIIGILSVFLLFFVAIVILNLLKDVNELGKGINSFFGYLNKEQKSVNTIVKNSNDEIGNMIEVINTNITKTKENFDEDNAAFDDIVDKLALLSEGDFSATINATYSGNYGRAKDAINSTISNIKEIVEEIAEVLKGIDDGHLDREIRIEFKGGYAQIKTSINSMSNNLSNVIETIDNSLQKLASGDLDAKIGADLPGDYNQLKVAINKTIEKLNTIIGSVNESTLQIASAADEVSSAAQSLSTGATEQASSLEETTAAVEEMAGGISQNAQNARKTNEVSRKTSSMAKEGGEAVYKTVDAMRNIAGKIGIIEDIAYQTNLLALNAAIEAARAGEHGKGFAVVASEVRKLAERSQTAAQEISQITTDSVKISEHAGTLLSEIVPSIEQTSELIEEISSASSEQDTGISQINYAMTNLDQVTQQNASASEELASASEEMSSQATHLKELVSFFKITGVTNQVSIQKTAPTAKIVKDNEPEANLENSNNFVQF</sequence>
<dbReference type="InterPro" id="IPR025991">
    <property type="entry name" value="Chemoreceptor_zinc-bind_dom"/>
</dbReference>
<comment type="similarity">
    <text evidence="3">Belongs to the methyl-accepting chemotaxis (MCP) protein family.</text>
</comment>
<dbReference type="Gene3D" id="1.20.120.1530">
    <property type="match status" value="1"/>
</dbReference>
<dbReference type="KEGG" id="smas:HUE87_03385"/>
<dbReference type="Pfam" id="PF00015">
    <property type="entry name" value="MCPsignal"/>
    <property type="match status" value="1"/>
</dbReference>
<keyword evidence="5" id="KW-1133">Transmembrane helix</keyword>
<dbReference type="CDD" id="cd11386">
    <property type="entry name" value="MCP_signal"/>
    <property type="match status" value="1"/>
</dbReference>
<dbReference type="PRINTS" id="PR00260">
    <property type="entry name" value="CHEMTRNSDUCR"/>
</dbReference>
<reference evidence="8 9" key="1">
    <citation type="submission" date="2020-05" db="EMBL/GenBank/DDBJ databases">
        <title>Sulfurimonas marisnigri, sp. nov., and Sulfurimonas baltica, sp. nov., manganese oxide reducing chemolithoautotrophs of the class Epsilonproteobacteria isolated from the pelagic redoxclines of the Black and Baltic Seas and emended description of the genus Sulfurimonas.</title>
        <authorList>
            <person name="Henkel J.V."/>
            <person name="Laudan C."/>
            <person name="Werner J."/>
            <person name="Neu T."/>
            <person name="Plewe S."/>
            <person name="Sproer C."/>
            <person name="Bunk B."/>
            <person name="Schulz-Vogt H.N."/>
        </authorList>
    </citation>
    <scope>NUCLEOTIDE SEQUENCE [LARGE SCALE GENOMIC DNA]</scope>
    <source>
        <strain evidence="8 9">SoZ1</strain>
    </source>
</reference>
<dbReference type="Gene3D" id="1.20.120.30">
    <property type="entry name" value="Aspartate receptor, ligand-binding domain"/>
    <property type="match status" value="2"/>
</dbReference>
<dbReference type="EMBL" id="CP054493">
    <property type="protein sequence ID" value="QOY55293.1"/>
    <property type="molecule type" value="Genomic_DNA"/>
</dbReference>
<dbReference type="SUPFAM" id="SSF58104">
    <property type="entry name" value="Methyl-accepting chemotaxis protein (MCP) signaling domain"/>
    <property type="match status" value="1"/>
</dbReference>
<comment type="subcellular location">
    <subcellularLocation>
        <location evidence="1">Membrane</location>
    </subcellularLocation>
</comment>
<evidence type="ECO:0000259" key="7">
    <source>
        <dbReference type="PROSITE" id="PS50885"/>
    </source>
</evidence>
<organism evidence="8 9">
    <name type="scientific">Candidatus Sulfurimonas marisnigri</name>
    <dbReference type="NCBI Taxonomy" id="2740405"/>
    <lineage>
        <taxon>Bacteria</taxon>
        <taxon>Pseudomonadati</taxon>
        <taxon>Campylobacterota</taxon>
        <taxon>Epsilonproteobacteria</taxon>
        <taxon>Campylobacterales</taxon>
        <taxon>Sulfurimonadaceae</taxon>
        <taxon>Sulfurimonas</taxon>
    </lineage>
</organism>
<evidence type="ECO:0000256" key="1">
    <source>
        <dbReference type="ARBA" id="ARBA00004370"/>
    </source>
</evidence>
<evidence type="ECO:0000313" key="8">
    <source>
        <dbReference type="EMBL" id="QOY55293.1"/>
    </source>
</evidence>
<evidence type="ECO:0000256" key="2">
    <source>
        <dbReference type="ARBA" id="ARBA00022500"/>
    </source>
</evidence>
<feature type="domain" description="HAMP" evidence="7">
    <location>
        <begin position="480"/>
        <end position="532"/>
    </location>
</feature>
<dbReference type="Gene3D" id="1.10.287.950">
    <property type="entry name" value="Methyl-accepting chemotaxis protein"/>
    <property type="match status" value="1"/>
</dbReference>
<keyword evidence="5" id="KW-0472">Membrane</keyword>
<evidence type="ECO:0000313" key="9">
    <source>
        <dbReference type="Proteomes" id="UP000593836"/>
    </source>
</evidence>
<gene>
    <name evidence="8" type="ORF">HUE87_03385</name>
</gene>
<dbReference type="GO" id="GO:0007165">
    <property type="term" value="P:signal transduction"/>
    <property type="evidence" value="ECO:0007669"/>
    <property type="project" value="UniProtKB-KW"/>
</dbReference>
<dbReference type="Proteomes" id="UP000593836">
    <property type="component" value="Chromosome"/>
</dbReference>
<feature type="domain" description="Methyl-accepting transducer" evidence="6">
    <location>
        <begin position="537"/>
        <end position="752"/>
    </location>
</feature>
<evidence type="ECO:0000256" key="4">
    <source>
        <dbReference type="PROSITE-ProRule" id="PRU00284"/>
    </source>
</evidence>
<evidence type="ECO:0000259" key="6">
    <source>
        <dbReference type="PROSITE" id="PS50111"/>
    </source>
</evidence>
<keyword evidence="4" id="KW-0807">Transducer</keyword>
<feature type="transmembrane region" description="Helical" evidence="5">
    <location>
        <begin position="312"/>
        <end position="336"/>
    </location>
</feature>
<dbReference type="AlphaFoldDB" id="A0A7S7M2E4"/>
<dbReference type="InterPro" id="IPR051310">
    <property type="entry name" value="MCP_chemotaxis"/>
</dbReference>
<keyword evidence="5" id="KW-0812">Transmembrane</keyword>
<dbReference type="PANTHER" id="PTHR43531:SF11">
    <property type="entry name" value="METHYL-ACCEPTING CHEMOTAXIS PROTEIN 3"/>
    <property type="match status" value="1"/>
</dbReference>
<keyword evidence="9" id="KW-1185">Reference proteome</keyword>
<dbReference type="InterPro" id="IPR004089">
    <property type="entry name" value="MCPsignal_dom"/>
</dbReference>
<dbReference type="PROSITE" id="PS50111">
    <property type="entry name" value="CHEMOTAXIS_TRANSDUC_2"/>
    <property type="match status" value="1"/>
</dbReference>
<name>A0A7S7M2E4_9BACT</name>
<dbReference type="PANTHER" id="PTHR43531">
    <property type="entry name" value="PROTEIN ICFG"/>
    <property type="match status" value="1"/>
</dbReference>
<keyword evidence="2" id="KW-0145">Chemotaxis</keyword>
<dbReference type="GO" id="GO:0006935">
    <property type="term" value="P:chemotaxis"/>
    <property type="evidence" value="ECO:0007669"/>
    <property type="project" value="UniProtKB-KW"/>
</dbReference>
<dbReference type="InterPro" id="IPR003660">
    <property type="entry name" value="HAMP_dom"/>
</dbReference>
<dbReference type="InterPro" id="IPR004090">
    <property type="entry name" value="Chemotax_Me-accpt_rcpt"/>
</dbReference>
<dbReference type="SMART" id="SM00283">
    <property type="entry name" value="MA"/>
    <property type="match status" value="1"/>
</dbReference>
<evidence type="ECO:0000256" key="5">
    <source>
        <dbReference type="SAM" id="Phobius"/>
    </source>
</evidence>
<dbReference type="Pfam" id="PF18947">
    <property type="entry name" value="HAMP_2"/>
    <property type="match status" value="1"/>
</dbReference>
<accession>A0A7S7M2E4</accession>
<dbReference type="FunFam" id="1.10.287.950:FF:000001">
    <property type="entry name" value="Methyl-accepting chemotaxis sensory transducer"/>
    <property type="match status" value="1"/>
</dbReference>
<dbReference type="GO" id="GO:0005886">
    <property type="term" value="C:plasma membrane"/>
    <property type="evidence" value="ECO:0007669"/>
    <property type="project" value="TreeGrafter"/>
</dbReference>
<dbReference type="RefSeq" id="WP_194367335.1">
    <property type="nucleotide sequence ID" value="NZ_CP054493.1"/>
</dbReference>
<proteinExistence type="inferred from homology"/>
<dbReference type="PROSITE" id="PS50885">
    <property type="entry name" value="HAMP"/>
    <property type="match status" value="1"/>
</dbReference>
<dbReference type="GO" id="GO:0004888">
    <property type="term" value="F:transmembrane signaling receptor activity"/>
    <property type="evidence" value="ECO:0007669"/>
    <property type="project" value="InterPro"/>
</dbReference>